<gene>
    <name evidence="2" type="ORF">LCGC14_2709510</name>
</gene>
<proteinExistence type="predicted"/>
<sequence length="265" mass="28520">MPDGHGIDQASQRATGAAERSAQGGGGGGDFVNKVILPTDQDSARLLFLTLNEDVYSGKFHRVPSVAKSGKQFWESIACGTEVGRSCAQCASQAQVEAQDQFLFWVFLRYYDFTTTGEKRQQVQVGNAIRYRETVNQVRLFQYAISHLTVLTTMASRLGPLAFETEGNQQAGRDWDWVRNGVRGSTSTTYSLIPVNDPTVLPADLDTLAADLPDLEKVAFNEVRHCPQLGGAPTPTVVQVPAAEGVATAPTTTPSTGAIAGIDQL</sequence>
<comment type="caution">
    <text evidence="2">The sequence shown here is derived from an EMBL/GenBank/DDBJ whole genome shotgun (WGS) entry which is preliminary data.</text>
</comment>
<evidence type="ECO:0000313" key="2">
    <source>
        <dbReference type="EMBL" id="KKK91780.1"/>
    </source>
</evidence>
<protein>
    <submittedName>
        <fullName evidence="2">Uncharacterized protein</fullName>
    </submittedName>
</protein>
<organism evidence="2">
    <name type="scientific">marine sediment metagenome</name>
    <dbReference type="NCBI Taxonomy" id="412755"/>
    <lineage>
        <taxon>unclassified sequences</taxon>
        <taxon>metagenomes</taxon>
        <taxon>ecological metagenomes</taxon>
    </lineage>
</organism>
<dbReference type="AlphaFoldDB" id="A0A0F9A107"/>
<accession>A0A0F9A107</accession>
<reference evidence="2" key="1">
    <citation type="journal article" date="2015" name="Nature">
        <title>Complex archaea that bridge the gap between prokaryotes and eukaryotes.</title>
        <authorList>
            <person name="Spang A."/>
            <person name="Saw J.H."/>
            <person name="Jorgensen S.L."/>
            <person name="Zaremba-Niedzwiedzka K."/>
            <person name="Martijn J."/>
            <person name="Lind A.E."/>
            <person name="van Eijk R."/>
            <person name="Schleper C."/>
            <person name="Guy L."/>
            <person name="Ettema T.J."/>
        </authorList>
    </citation>
    <scope>NUCLEOTIDE SEQUENCE</scope>
</reference>
<evidence type="ECO:0000256" key="1">
    <source>
        <dbReference type="SAM" id="MobiDB-lite"/>
    </source>
</evidence>
<dbReference type="EMBL" id="LAZR01048500">
    <property type="protein sequence ID" value="KKK91780.1"/>
    <property type="molecule type" value="Genomic_DNA"/>
</dbReference>
<feature type="region of interest" description="Disordered" evidence="1">
    <location>
        <begin position="1"/>
        <end position="26"/>
    </location>
</feature>
<name>A0A0F9A107_9ZZZZ</name>